<dbReference type="Gene3D" id="3.90.470.10">
    <property type="entry name" value="Ribosomal protein L22/L17"/>
    <property type="match status" value="1"/>
</dbReference>
<comment type="caution">
    <text evidence="10">The sequence shown here is derived from an EMBL/GenBank/DDBJ whole genome shotgun (WGS) entry which is preliminary data.</text>
</comment>
<dbReference type="GO" id="GO:0015934">
    <property type="term" value="C:large ribosomal subunit"/>
    <property type="evidence" value="ECO:0007669"/>
    <property type="project" value="InterPro"/>
</dbReference>
<evidence type="ECO:0000256" key="5">
    <source>
        <dbReference type="ARBA" id="ARBA00023274"/>
    </source>
</evidence>
<dbReference type="InterPro" id="IPR001063">
    <property type="entry name" value="Ribosomal_uL22"/>
</dbReference>
<dbReference type="GO" id="GO:0019843">
    <property type="term" value="F:rRNA binding"/>
    <property type="evidence" value="ECO:0007669"/>
    <property type="project" value="UniProtKB-KW"/>
</dbReference>
<dbReference type="SUPFAM" id="SSF54843">
    <property type="entry name" value="Ribosomal protein L22"/>
    <property type="match status" value="1"/>
</dbReference>
<protein>
    <recommendedName>
        <fullName evidence="8">50S ribosomal protein L22</fullName>
    </recommendedName>
</protein>
<keyword evidence="4 6" id="KW-0689">Ribosomal protein</keyword>
<feature type="region of interest" description="Disordered" evidence="9">
    <location>
        <begin position="116"/>
        <end position="135"/>
    </location>
</feature>
<sequence length="135" mass="14741">MIITAKASHISHSPRKVNLVAKSIVGLPAAKALEQLNFTFKRASNPVSKVLKQAIANATNNLKLDAKSLVVETAFATKGRTLKRGLFGGRMRYKPFERTASHLTINLKSVAPRAKQDPAQLDKAVPVKKVSTKRK</sequence>
<accession>A0A1F5EUP7</accession>
<proteinExistence type="inferred from homology"/>
<dbReference type="GO" id="GO:0006412">
    <property type="term" value="P:translation"/>
    <property type="evidence" value="ECO:0007669"/>
    <property type="project" value="InterPro"/>
</dbReference>
<name>A0A1F5EUP7_9BACT</name>
<evidence type="ECO:0000256" key="4">
    <source>
        <dbReference type="ARBA" id="ARBA00022980"/>
    </source>
</evidence>
<dbReference type="PANTHER" id="PTHR13501:SF8">
    <property type="entry name" value="LARGE RIBOSOMAL SUBUNIT PROTEIN UL22M"/>
    <property type="match status" value="1"/>
</dbReference>
<dbReference type="GO" id="GO:0003735">
    <property type="term" value="F:structural constituent of ribosome"/>
    <property type="evidence" value="ECO:0007669"/>
    <property type="project" value="InterPro"/>
</dbReference>
<dbReference type="EMBL" id="MFAH01000034">
    <property type="protein sequence ID" value="OGD71113.1"/>
    <property type="molecule type" value="Genomic_DNA"/>
</dbReference>
<keyword evidence="3 7" id="KW-0694">RNA-binding</keyword>
<dbReference type="AlphaFoldDB" id="A0A1F5EUP7"/>
<comment type="similarity">
    <text evidence="1 6">Belongs to the universal ribosomal protein uL22 family.</text>
</comment>
<dbReference type="InterPro" id="IPR036394">
    <property type="entry name" value="Ribosomal_uL22_sf"/>
</dbReference>
<comment type="function">
    <text evidence="8">This protein binds specifically to 23S rRNA; its binding is stimulated by other ribosomal proteins, e.g., L4, L17, and L20. It is important during the early stages of 50S assembly. It makes multiple contacts with different domains of the 23S rRNA in the assembled 50S subunit and ribosome.</text>
</comment>
<keyword evidence="2 7" id="KW-0699">rRNA-binding</keyword>
<dbReference type="PANTHER" id="PTHR13501">
    <property type="entry name" value="CHLOROPLAST 50S RIBOSOMAL PROTEIN L22-RELATED"/>
    <property type="match status" value="1"/>
</dbReference>
<comment type="subunit">
    <text evidence="7">Part of the 50S ribosomal subunit.</text>
</comment>
<evidence type="ECO:0000256" key="7">
    <source>
        <dbReference type="RuleBase" id="RU004006"/>
    </source>
</evidence>
<evidence type="ECO:0000313" key="10">
    <source>
        <dbReference type="EMBL" id="OGD71113.1"/>
    </source>
</evidence>
<evidence type="ECO:0000256" key="2">
    <source>
        <dbReference type="ARBA" id="ARBA00022730"/>
    </source>
</evidence>
<dbReference type="InterPro" id="IPR005727">
    <property type="entry name" value="Ribosomal_uL22_bac/chlpt-type"/>
</dbReference>
<evidence type="ECO:0000313" key="11">
    <source>
        <dbReference type="Proteomes" id="UP000177390"/>
    </source>
</evidence>
<evidence type="ECO:0000256" key="1">
    <source>
        <dbReference type="ARBA" id="ARBA00009451"/>
    </source>
</evidence>
<evidence type="ECO:0000256" key="8">
    <source>
        <dbReference type="RuleBase" id="RU004008"/>
    </source>
</evidence>
<organism evidence="10 11">
    <name type="scientific">Candidatus Collierbacteria bacterium RIFCSPHIGHO2_02_FULL_49_10</name>
    <dbReference type="NCBI Taxonomy" id="1817723"/>
    <lineage>
        <taxon>Bacteria</taxon>
        <taxon>Candidatus Collieribacteriota</taxon>
    </lineage>
</organism>
<dbReference type="Pfam" id="PF00237">
    <property type="entry name" value="Ribosomal_L22"/>
    <property type="match status" value="1"/>
</dbReference>
<keyword evidence="5 6" id="KW-0687">Ribonucleoprotein</keyword>
<reference evidence="10 11" key="1">
    <citation type="journal article" date="2016" name="Nat. Commun.">
        <title>Thousands of microbial genomes shed light on interconnected biogeochemical processes in an aquifer system.</title>
        <authorList>
            <person name="Anantharaman K."/>
            <person name="Brown C.T."/>
            <person name="Hug L.A."/>
            <person name="Sharon I."/>
            <person name="Castelle C.J."/>
            <person name="Probst A.J."/>
            <person name="Thomas B.C."/>
            <person name="Singh A."/>
            <person name="Wilkins M.J."/>
            <person name="Karaoz U."/>
            <person name="Brodie E.L."/>
            <person name="Williams K.H."/>
            <person name="Hubbard S.S."/>
            <person name="Banfield J.F."/>
        </authorList>
    </citation>
    <scope>NUCLEOTIDE SEQUENCE [LARGE SCALE GENOMIC DNA]</scope>
</reference>
<evidence type="ECO:0000256" key="3">
    <source>
        <dbReference type="ARBA" id="ARBA00022884"/>
    </source>
</evidence>
<dbReference type="InterPro" id="IPR047867">
    <property type="entry name" value="Ribosomal_uL22_bac/org-type"/>
</dbReference>
<dbReference type="Proteomes" id="UP000177390">
    <property type="component" value="Unassembled WGS sequence"/>
</dbReference>
<dbReference type="NCBIfam" id="TIGR01044">
    <property type="entry name" value="rplV_bact"/>
    <property type="match status" value="1"/>
</dbReference>
<gene>
    <name evidence="10" type="ORF">A3D09_01960</name>
</gene>
<evidence type="ECO:0000256" key="9">
    <source>
        <dbReference type="SAM" id="MobiDB-lite"/>
    </source>
</evidence>
<evidence type="ECO:0000256" key="6">
    <source>
        <dbReference type="RuleBase" id="RU004005"/>
    </source>
</evidence>